<sequence>MRADSFSSFHGALHTGFKVLLEESEAELILIEAKDTGTSPDYEQFSLLFAGPPEPFFPQQIYLFQHPQLGELHLFTVPVGKNPEGFLYEVIFSRPLAAQ</sequence>
<evidence type="ECO:0000259" key="1">
    <source>
        <dbReference type="Pfam" id="PF21880"/>
    </source>
</evidence>
<organism evidence="2 3">
    <name type="scientific">Paenibacillus elgii</name>
    <dbReference type="NCBI Taxonomy" id="189691"/>
    <lineage>
        <taxon>Bacteria</taxon>
        <taxon>Bacillati</taxon>
        <taxon>Bacillota</taxon>
        <taxon>Bacilli</taxon>
        <taxon>Bacillales</taxon>
        <taxon>Paenibacillaceae</taxon>
        <taxon>Paenibacillus</taxon>
    </lineage>
</organism>
<name>A0A163UKY3_9BACL</name>
<dbReference type="OrthoDB" id="2662782at2"/>
<accession>A0A163UKY3</accession>
<dbReference type="RefSeq" id="WP_063186896.1">
    <property type="nucleotide sequence ID" value="NZ_CP121215.1"/>
</dbReference>
<gene>
    <name evidence="2" type="ORF">AV654_32175</name>
</gene>
<protein>
    <recommendedName>
        <fullName evidence="1">DUF6916 domain-containing protein</fullName>
    </recommendedName>
</protein>
<proteinExistence type="predicted"/>
<dbReference type="Pfam" id="PF21880">
    <property type="entry name" value="DUF6916"/>
    <property type="match status" value="1"/>
</dbReference>
<evidence type="ECO:0000313" key="3">
    <source>
        <dbReference type="Proteomes" id="UP000076563"/>
    </source>
</evidence>
<comment type="caution">
    <text evidence="2">The sequence shown here is derived from an EMBL/GenBank/DDBJ whole genome shotgun (WGS) entry which is preliminary data.</text>
</comment>
<dbReference type="AlphaFoldDB" id="A0A163UKY3"/>
<reference evidence="3" key="1">
    <citation type="submission" date="2016-01" db="EMBL/GenBank/DDBJ databases">
        <title>Draft genome of Chromobacterium sp. F49.</title>
        <authorList>
            <person name="Hong K.W."/>
        </authorList>
    </citation>
    <scope>NUCLEOTIDE SEQUENCE [LARGE SCALE GENOMIC DNA]</scope>
    <source>
        <strain evidence="3">M63</strain>
    </source>
</reference>
<dbReference type="EMBL" id="LQRA01000091">
    <property type="protein sequence ID" value="KZE73470.1"/>
    <property type="molecule type" value="Genomic_DNA"/>
</dbReference>
<keyword evidence="3" id="KW-1185">Reference proteome</keyword>
<evidence type="ECO:0000313" key="2">
    <source>
        <dbReference type="EMBL" id="KZE73470.1"/>
    </source>
</evidence>
<feature type="domain" description="DUF6916" evidence="1">
    <location>
        <begin position="6"/>
        <end position="92"/>
    </location>
</feature>
<dbReference type="STRING" id="1007103.GCA_000213315_06496"/>
<dbReference type="Proteomes" id="UP000076563">
    <property type="component" value="Unassembled WGS sequence"/>
</dbReference>
<dbReference type="InterPro" id="IPR054209">
    <property type="entry name" value="DUF6916"/>
</dbReference>